<reference evidence="2 3" key="1">
    <citation type="journal article" date="2019" name="Commun. Biol.">
        <title>The bagworm genome reveals a unique fibroin gene that provides high tensile strength.</title>
        <authorList>
            <person name="Kono N."/>
            <person name="Nakamura H."/>
            <person name="Ohtoshi R."/>
            <person name="Tomita M."/>
            <person name="Numata K."/>
            <person name="Arakawa K."/>
        </authorList>
    </citation>
    <scope>NUCLEOTIDE SEQUENCE [LARGE SCALE GENOMIC DNA]</scope>
</reference>
<organism evidence="2 3">
    <name type="scientific">Eumeta variegata</name>
    <name type="common">Bagworm moth</name>
    <name type="synonym">Eumeta japonica</name>
    <dbReference type="NCBI Taxonomy" id="151549"/>
    <lineage>
        <taxon>Eukaryota</taxon>
        <taxon>Metazoa</taxon>
        <taxon>Ecdysozoa</taxon>
        <taxon>Arthropoda</taxon>
        <taxon>Hexapoda</taxon>
        <taxon>Insecta</taxon>
        <taxon>Pterygota</taxon>
        <taxon>Neoptera</taxon>
        <taxon>Endopterygota</taxon>
        <taxon>Lepidoptera</taxon>
        <taxon>Glossata</taxon>
        <taxon>Ditrysia</taxon>
        <taxon>Tineoidea</taxon>
        <taxon>Psychidae</taxon>
        <taxon>Oiketicinae</taxon>
        <taxon>Eumeta</taxon>
    </lineage>
</organism>
<protein>
    <submittedName>
        <fullName evidence="2">Uncharacterized protein</fullName>
    </submittedName>
</protein>
<keyword evidence="1" id="KW-0812">Transmembrane</keyword>
<evidence type="ECO:0000313" key="3">
    <source>
        <dbReference type="Proteomes" id="UP000299102"/>
    </source>
</evidence>
<dbReference type="EMBL" id="BGZK01000210">
    <property type="protein sequence ID" value="GBP28708.1"/>
    <property type="molecule type" value="Genomic_DNA"/>
</dbReference>
<dbReference type="Proteomes" id="UP000299102">
    <property type="component" value="Unassembled WGS sequence"/>
</dbReference>
<keyword evidence="1" id="KW-0472">Membrane</keyword>
<evidence type="ECO:0000313" key="2">
    <source>
        <dbReference type="EMBL" id="GBP28708.1"/>
    </source>
</evidence>
<evidence type="ECO:0000256" key="1">
    <source>
        <dbReference type="SAM" id="Phobius"/>
    </source>
</evidence>
<comment type="caution">
    <text evidence="2">The sequence shown here is derived from an EMBL/GenBank/DDBJ whole genome shotgun (WGS) entry which is preliminary data.</text>
</comment>
<proteinExistence type="predicted"/>
<feature type="transmembrane region" description="Helical" evidence="1">
    <location>
        <begin position="55"/>
        <end position="75"/>
    </location>
</feature>
<keyword evidence="1" id="KW-1133">Transmembrane helix</keyword>
<gene>
    <name evidence="2" type="ORF">EVAR_19749_1</name>
</gene>
<keyword evidence="3" id="KW-1185">Reference proteome</keyword>
<accession>A0A4C1UQI9</accession>
<name>A0A4C1UQI9_EUMVA</name>
<sequence>MVEGRSGAANRHGDKVRDRLTLFFETWTISFYNFKDPFVSSLVVKIRTYGRDTRLMLDNILVFLILGCLRLAAFAKSGQSELATRLLSLDEDIVFSLSIDCEVGN</sequence>
<dbReference type="AlphaFoldDB" id="A0A4C1UQI9"/>